<dbReference type="PROSITE" id="PS51677">
    <property type="entry name" value="NODB"/>
    <property type="match status" value="1"/>
</dbReference>
<proteinExistence type="predicted"/>
<protein>
    <submittedName>
        <fullName evidence="5">Concanavalin A-like lectin/glucanases superfamily protein</fullName>
    </submittedName>
</protein>
<dbReference type="GO" id="GO:0030246">
    <property type="term" value="F:carbohydrate binding"/>
    <property type="evidence" value="ECO:0007669"/>
    <property type="project" value="UniProtKB-KW"/>
</dbReference>
<keyword evidence="2 3" id="KW-0732">Signal</keyword>
<name>A0A1W1X349_9CLOT</name>
<comment type="subcellular location">
    <subcellularLocation>
        <location evidence="1">Secreted</location>
    </subcellularLocation>
</comment>
<dbReference type="PANTHER" id="PTHR34216:SF3">
    <property type="entry name" value="POLY-BETA-1,6-N-ACETYL-D-GLUCOSAMINE N-DEACETYLASE"/>
    <property type="match status" value="1"/>
</dbReference>
<dbReference type="Gene3D" id="3.20.20.370">
    <property type="entry name" value="Glycoside hydrolase/deacetylase"/>
    <property type="match status" value="1"/>
</dbReference>
<feature type="domain" description="NodB homology" evidence="4">
    <location>
        <begin position="197"/>
        <end position="432"/>
    </location>
</feature>
<dbReference type="OrthoDB" id="9778320at2"/>
<dbReference type="GO" id="GO:0005975">
    <property type="term" value="P:carbohydrate metabolic process"/>
    <property type="evidence" value="ECO:0007669"/>
    <property type="project" value="InterPro"/>
</dbReference>
<evidence type="ECO:0000256" key="3">
    <source>
        <dbReference type="SAM" id="SignalP"/>
    </source>
</evidence>
<dbReference type="STRING" id="1121291.SAMN02745134_00528"/>
<dbReference type="GO" id="GO:0016810">
    <property type="term" value="F:hydrolase activity, acting on carbon-nitrogen (but not peptide) bonds"/>
    <property type="evidence" value="ECO:0007669"/>
    <property type="project" value="InterPro"/>
</dbReference>
<accession>A0A1W1X349</accession>
<dbReference type="Gene3D" id="2.60.120.200">
    <property type="match status" value="1"/>
</dbReference>
<gene>
    <name evidence="5" type="ORF">SAMN02745134_00528</name>
</gene>
<evidence type="ECO:0000256" key="1">
    <source>
        <dbReference type="ARBA" id="ARBA00004613"/>
    </source>
</evidence>
<dbReference type="AlphaFoldDB" id="A0A1W1X349"/>
<dbReference type="SUPFAM" id="SSF88713">
    <property type="entry name" value="Glycoside hydrolase/deacetylase"/>
    <property type="match status" value="1"/>
</dbReference>
<evidence type="ECO:0000259" key="4">
    <source>
        <dbReference type="PROSITE" id="PS51677"/>
    </source>
</evidence>
<feature type="signal peptide" evidence="3">
    <location>
        <begin position="1"/>
        <end position="20"/>
    </location>
</feature>
<dbReference type="Pfam" id="PF13385">
    <property type="entry name" value="Laminin_G_3"/>
    <property type="match status" value="1"/>
</dbReference>
<keyword evidence="6" id="KW-1185">Reference proteome</keyword>
<dbReference type="Gene3D" id="2.60.120.260">
    <property type="entry name" value="Galactose-binding domain-like"/>
    <property type="match status" value="1"/>
</dbReference>
<organism evidence="5 6">
    <name type="scientific">Clostridium acidisoli DSM 12555</name>
    <dbReference type="NCBI Taxonomy" id="1121291"/>
    <lineage>
        <taxon>Bacteria</taxon>
        <taxon>Bacillati</taxon>
        <taxon>Bacillota</taxon>
        <taxon>Clostridia</taxon>
        <taxon>Eubacteriales</taxon>
        <taxon>Clostridiaceae</taxon>
        <taxon>Clostridium</taxon>
    </lineage>
</organism>
<dbReference type="SUPFAM" id="SSF49899">
    <property type="entry name" value="Concanavalin A-like lectins/glucanases"/>
    <property type="match status" value="1"/>
</dbReference>
<keyword evidence="5" id="KW-0430">Lectin</keyword>
<dbReference type="RefSeq" id="WP_084113713.1">
    <property type="nucleotide sequence ID" value="NZ_FWXH01000002.1"/>
</dbReference>
<dbReference type="Proteomes" id="UP000192468">
    <property type="component" value="Unassembled WGS sequence"/>
</dbReference>
<dbReference type="InterPro" id="IPR002509">
    <property type="entry name" value="NODB_dom"/>
</dbReference>
<dbReference type="InterPro" id="IPR051398">
    <property type="entry name" value="Polysacch_Deacetylase"/>
</dbReference>
<dbReference type="Pfam" id="PF01522">
    <property type="entry name" value="Polysacc_deac_1"/>
    <property type="match status" value="1"/>
</dbReference>
<reference evidence="5 6" key="1">
    <citation type="submission" date="2017-04" db="EMBL/GenBank/DDBJ databases">
        <authorList>
            <person name="Afonso C.L."/>
            <person name="Miller P.J."/>
            <person name="Scott M.A."/>
            <person name="Spackman E."/>
            <person name="Goraichik I."/>
            <person name="Dimitrov K.M."/>
            <person name="Suarez D.L."/>
            <person name="Swayne D.E."/>
        </authorList>
    </citation>
    <scope>NUCLEOTIDE SEQUENCE [LARGE SCALE GENOMIC DNA]</scope>
    <source>
        <strain evidence="5 6">DSM 12555</strain>
    </source>
</reference>
<evidence type="ECO:0000313" key="6">
    <source>
        <dbReference type="Proteomes" id="UP000192468"/>
    </source>
</evidence>
<dbReference type="EMBL" id="FWXH01000002">
    <property type="protein sequence ID" value="SMC18253.1"/>
    <property type="molecule type" value="Genomic_DNA"/>
</dbReference>
<dbReference type="PANTHER" id="PTHR34216">
    <property type="match status" value="1"/>
</dbReference>
<dbReference type="InterPro" id="IPR011330">
    <property type="entry name" value="Glyco_hydro/deAcase_b/a-brl"/>
</dbReference>
<dbReference type="InterPro" id="IPR013320">
    <property type="entry name" value="ConA-like_dom_sf"/>
</dbReference>
<sequence>MKKYLSFLLALLFFSTVICYKTTIINNAASRYLCSQKYSYNPGTLLDNFDNTDNWVASSSGTKSVDKINVKSGSSNLRLTVNNPGDGAYIDKTCSLNVSDLKTISFWVYIPDKSKLLAISADLISNNFASSFSANITKWSLTNGWNHVKFAKSDFTSSGNANWNTPITTLRLWVWSDSLKSADVTFGEMRKNEKSTPQVIVVMDDGYSSVYNKMYPYFKARNIPVSVCAIKNSVNTDGYMTESQLKNLYNSGWDVINHTTNHTALTSLTDSGIANEITTCSTYLNNLGFIKSSNILAYPEGLGADDLHVQDVLKNSGIVMARGSIVGLVNTPVDNAMSLKSALEMTNTTTLADVKNTIDKAIESGSTAIIFSHNVSDSPSSDTYTVPTSLVKGLADYIVSTGIRPLTLSSFELEQAIATPSLTSTFNNTRFTTDDNIAIPYTIASANLIDSFTATYTIDGRSTSSKALSSGNNTWNAGKLSAGNHSLSITSRNSSGKVSNILNFSITVNASKPPSIISDGLVLWLDGSDGSGNKNMWYDKSGHNNNFTLMNFNYNSTSGWQGDSLKFDGIDDYCFLPNTDSLNIKGKNITIEYVIKKTSADNGVIIGKNYKKSFFTNITSQAFFFSRDAFCSSSVNVADNKKHYIVCRMQNGKTDIWVDSMIKNTTYGGKMISNNTDINIGRNPVNGYGHFKGNIYTIRVYNRALTDKEIINNYNLSK</sequence>
<evidence type="ECO:0000313" key="5">
    <source>
        <dbReference type="EMBL" id="SMC18253.1"/>
    </source>
</evidence>
<evidence type="ECO:0000256" key="2">
    <source>
        <dbReference type="ARBA" id="ARBA00022729"/>
    </source>
</evidence>
<dbReference type="GO" id="GO:0005576">
    <property type="term" value="C:extracellular region"/>
    <property type="evidence" value="ECO:0007669"/>
    <property type="project" value="UniProtKB-SubCell"/>
</dbReference>
<feature type="chain" id="PRO_5012280563" evidence="3">
    <location>
        <begin position="21"/>
        <end position="718"/>
    </location>
</feature>
<dbReference type="CDD" id="cd10970">
    <property type="entry name" value="CE4_DAC_u1_6s"/>
    <property type="match status" value="1"/>
</dbReference>